<dbReference type="InterPro" id="IPR005119">
    <property type="entry name" value="LysR_subst-bd"/>
</dbReference>
<evidence type="ECO:0000313" key="6">
    <source>
        <dbReference type="EMBL" id="MBB4980932.1"/>
    </source>
</evidence>
<dbReference type="GO" id="GO:0003700">
    <property type="term" value="F:DNA-binding transcription factor activity"/>
    <property type="evidence" value="ECO:0007669"/>
    <property type="project" value="TreeGrafter"/>
</dbReference>
<dbReference type="Gene3D" id="3.40.190.290">
    <property type="match status" value="1"/>
</dbReference>
<protein>
    <submittedName>
        <fullName evidence="6">DNA-binding transcriptional LysR family regulator</fullName>
    </submittedName>
</protein>
<keyword evidence="3 6" id="KW-0238">DNA-binding</keyword>
<dbReference type="Pfam" id="PF03466">
    <property type="entry name" value="LysR_substrate"/>
    <property type="match status" value="1"/>
</dbReference>
<evidence type="ECO:0000259" key="5">
    <source>
        <dbReference type="Pfam" id="PF03466"/>
    </source>
</evidence>
<dbReference type="CDD" id="cd05466">
    <property type="entry name" value="PBP2_LTTR_substrate"/>
    <property type="match status" value="1"/>
</dbReference>
<keyword evidence="2" id="KW-0805">Transcription regulation</keyword>
<dbReference type="PANTHER" id="PTHR30346">
    <property type="entry name" value="TRANSCRIPTIONAL DUAL REGULATOR HCAR-RELATED"/>
    <property type="match status" value="1"/>
</dbReference>
<keyword evidence="7" id="KW-1185">Reference proteome</keyword>
<evidence type="ECO:0000256" key="2">
    <source>
        <dbReference type="ARBA" id="ARBA00023015"/>
    </source>
</evidence>
<feature type="domain" description="LysR substrate-binding" evidence="5">
    <location>
        <begin position="2"/>
        <end position="153"/>
    </location>
</feature>
<evidence type="ECO:0000256" key="3">
    <source>
        <dbReference type="ARBA" id="ARBA00023125"/>
    </source>
</evidence>
<gene>
    <name evidence="6" type="ORF">GGE06_001840</name>
</gene>
<reference evidence="6 7" key="1">
    <citation type="submission" date="2020-08" db="EMBL/GenBank/DDBJ databases">
        <title>Genomic Encyclopedia of Type Strains, Phase III (KMG-III): the genomes of soil and plant-associated and newly described type strains.</title>
        <authorList>
            <person name="Whitman W."/>
        </authorList>
    </citation>
    <scope>NUCLEOTIDE SEQUENCE [LARGE SCALE GENOMIC DNA]</scope>
    <source>
        <strain evidence="6 7">SFB5A</strain>
    </source>
</reference>
<dbReference type="AlphaFoldDB" id="A0A7W7TX19"/>
<keyword evidence="4" id="KW-0804">Transcription</keyword>
<dbReference type="RefSeq" id="WP_184930477.1">
    <property type="nucleotide sequence ID" value="NZ_JACHJY010000002.1"/>
</dbReference>
<comment type="similarity">
    <text evidence="1">Belongs to the LysR transcriptional regulatory family.</text>
</comment>
<evidence type="ECO:0000256" key="1">
    <source>
        <dbReference type="ARBA" id="ARBA00009437"/>
    </source>
</evidence>
<evidence type="ECO:0000256" key="4">
    <source>
        <dbReference type="ARBA" id="ARBA00023163"/>
    </source>
</evidence>
<dbReference type="GO" id="GO:0032993">
    <property type="term" value="C:protein-DNA complex"/>
    <property type="evidence" value="ECO:0007669"/>
    <property type="project" value="TreeGrafter"/>
</dbReference>
<dbReference type="SUPFAM" id="SSF53850">
    <property type="entry name" value="Periplasmic binding protein-like II"/>
    <property type="match status" value="1"/>
</dbReference>
<dbReference type="GO" id="GO:0003677">
    <property type="term" value="F:DNA binding"/>
    <property type="evidence" value="ECO:0007669"/>
    <property type="project" value="UniProtKB-KW"/>
</dbReference>
<proteinExistence type="inferred from homology"/>
<dbReference type="Proteomes" id="UP000582643">
    <property type="component" value="Unassembled WGS sequence"/>
</dbReference>
<sequence length="167" mass="17843">MLRSDADLGISTIPAPAPLESALLGRSPVLAQVPRGHPWSGRTEITLAELVTEPLILMSRTNMSRLVVDETVARAGLTLTAVTETGSSAFAQAPAAAGRGVCLVTDETRFGLAELTVRTPEGLLTVPLYAGWDPDHYARSAIRDLVEGLRAYCDHHAQRYAGPDAQR</sequence>
<organism evidence="6 7">
    <name type="scientific">Streptomyces nymphaeiformis</name>
    <dbReference type="NCBI Taxonomy" id="2663842"/>
    <lineage>
        <taxon>Bacteria</taxon>
        <taxon>Bacillati</taxon>
        <taxon>Actinomycetota</taxon>
        <taxon>Actinomycetes</taxon>
        <taxon>Kitasatosporales</taxon>
        <taxon>Streptomycetaceae</taxon>
        <taxon>Streptomyces</taxon>
    </lineage>
</organism>
<evidence type="ECO:0000313" key="7">
    <source>
        <dbReference type="Proteomes" id="UP000582643"/>
    </source>
</evidence>
<comment type="caution">
    <text evidence="6">The sequence shown here is derived from an EMBL/GenBank/DDBJ whole genome shotgun (WGS) entry which is preliminary data.</text>
</comment>
<dbReference type="PANTHER" id="PTHR30346:SF28">
    <property type="entry name" value="HTH-TYPE TRANSCRIPTIONAL REGULATOR CYNR"/>
    <property type="match status" value="1"/>
</dbReference>
<name>A0A7W7TX19_9ACTN</name>
<dbReference type="EMBL" id="JACHJY010000002">
    <property type="protein sequence ID" value="MBB4980932.1"/>
    <property type="molecule type" value="Genomic_DNA"/>
</dbReference>
<accession>A0A7W7TX19</accession>